<dbReference type="GO" id="GO:0016042">
    <property type="term" value="P:lipid catabolic process"/>
    <property type="evidence" value="ECO:0007669"/>
    <property type="project" value="InterPro"/>
</dbReference>
<organism evidence="1 2">
    <name type="scientific">Gordonia crocea</name>
    <dbReference type="NCBI Taxonomy" id="589162"/>
    <lineage>
        <taxon>Bacteria</taxon>
        <taxon>Bacillati</taxon>
        <taxon>Actinomycetota</taxon>
        <taxon>Actinomycetes</taxon>
        <taxon>Mycobacteriales</taxon>
        <taxon>Gordoniaceae</taxon>
        <taxon>Gordonia</taxon>
    </lineage>
</organism>
<dbReference type="EMBL" id="BJOU01000011">
    <property type="protein sequence ID" value="GED98818.1"/>
    <property type="molecule type" value="Genomic_DNA"/>
</dbReference>
<proteinExistence type="predicted"/>
<name>A0A7I9V066_9ACTN</name>
<dbReference type="InterPro" id="IPR005152">
    <property type="entry name" value="Lipase_secreted"/>
</dbReference>
<dbReference type="AlphaFoldDB" id="A0A7I9V066"/>
<evidence type="ECO:0000313" key="1">
    <source>
        <dbReference type="EMBL" id="GED98818.1"/>
    </source>
</evidence>
<dbReference type="SUPFAM" id="SSF53474">
    <property type="entry name" value="alpha/beta-Hydrolases"/>
    <property type="match status" value="1"/>
</dbReference>
<dbReference type="PANTHER" id="PTHR34853">
    <property type="match status" value="1"/>
</dbReference>
<dbReference type="PANTHER" id="PTHR34853:SF1">
    <property type="entry name" value="LIPASE 5"/>
    <property type="match status" value="1"/>
</dbReference>
<dbReference type="PIRSF" id="PIRSF029171">
    <property type="entry name" value="Esterase_LipA"/>
    <property type="match status" value="1"/>
</dbReference>
<accession>A0A7I9V066</accession>
<comment type="caution">
    <text evidence="1">The sequence shown here is derived from an EMBL/GenBank/DDBJ whole genome shotgun (WGS) entry which is preliminary data.</text>
</comment>
<dbReference type="GO" id="GO:0004806">
    <property type="term" value="F:triacylglycerol lipase activity"/>
    <property type="evidence" value="ECO:0007669"/>
    <property type="project" value="InterPro"/>
</dbReference>
<sequence length="378" mass="40520">MTDAQRADRHAAILPTPLAKPTFYADPGDLAGYAPGEIIRTEVVRPRIPLPGTVVHRFMVRSTDTAGNAVPVTATLIEPTRPWPGDGPRPVVVRNQPINSLGLKAAPSYRIAHRAYVDVPPLLPLLLARRYAVLIPDHEGPRMAYSAGVMAAHAVLDSVRGFNRLRPELAESPSVITGYSGGAIATVWAAQEQPAYAPELTFRGAAAGGTPTDFNLLLRSMNGKLGSGLFAAATIGQAREYPQMTELFSDFGFYLATRVRDLPQPPLAAAGVARLDLSLLADDPEPFDSEVAQAVIAANKPGATAPAMPVMLYHGSPSRWVGDQFIPEEGVLELADRWRARGTAVDYLPVPGEHLIAAGWAIPGVMRWINRSLQDPTA</sequence>
<dbReference type="Gene3D" id="1.10.260.130">
    <property type="match status" value="1"/>
</dbReference>
<dbReference type="Gene3D" id="3.40.50.1820">
    <property type="entry name" value="alpha/beta hydrolase"/>
    <property type="match status" value="1"/>
</dbReference>
<protein>
    <submittedName>
        <fullName evidence="1">Putative lipase</fullName>
    </submittedName>
</protein>
<dbReference type="Pfam" id="PF03583">
    <property type="entry name" value="LIP"/>
    <property type="match status" value="1"/>
</dbReference>
<keyword evidence="2" id="KW-1185">Reference proteome</keyword>
<reference evidence="2" key="1">
    <citation type="submission" date="2019-06" db="EMBL/GenBank/DDBJ databases">
        <title>Gordonia isolated from sludge of a wastewater treatment plant.</title>
        <authorList>
            <person name="Tamura T."/>
            <person name="Aoyama K."/>
            <person name="Kang Y."/>
            <person name="Saito S."/>
            <person name="Akiyama N."/>
            <person name="Yazawa K."/>
            <person name="Gonoi T."/>
            <person name="Mikami Y."/>
        </authorList>
    </citation>
    <scope>NUCLEOTIDE SEQUENCE [LARGE SCALE GENOMIC DNA]</scope>
    <source>
        <strain evidence="2">NBRC 107697</strain>
    </source>
</reference>
<dbReference type="Proteomes" id="UP000444980">
    <property type="component" value="Unassembled WGS sequence"/>
</dbReference>
<gene>
    <name evidence="1" type="ORF">nbrc107697_28570</name>
</gene>
<dbReference type="InterPro" id="IPR029058">
    <property type="entry name" value="AB_hydrolase_fold"/>
</dbReference>
<evidence type="ECO:0000313" key="2">
    <source>
        <dbReference type="Proteomes" id="UP000444980"/>
    </source>
</evidence>